<keyword evidence="1" id="KW-1133">Transmembrane helix</keyword>
<evidence type="ECO:0000313" key="4">
    <source>
        <dbReference type="Proteomes" id="UP001175271"/>
    </source>
</evidence>
<evidence type="ECO:0000256" key="2">
    <source>
        <dbReference type="SAM" id="SignalP"/>
    </source>
</evidence>
<keyword evidence="1" id="KW-0472">Membrane</keyword>
<keyword evidence="2" id="KW-0732">Signal</keyword>
<dbReference type="EMBL" id="JAUCMV010000005">
    <property type="protein sequence ID" value="KAK0393350.1"/>
    <property type="molecule type" value="Genomic_DNA"/>
</dbReference>
<protein>
    <submittedName>
        <fullName evidence="3">Uncharacterized protein</fullName>
    </submittedName>
</protein>
<keyword evidence="4" id="KW-1185">Reference proteome</keyword>
<feature type="transmembrane region" description="Helical" evidence="1">
    <location>
        <begin position="88"/>
        <end position="108"/>
    </location>
</feature>
<name>A0AA39LDP3_9BILA</name>
<feature type="chain" id="PRO_5041229482" evidence="2">
    <location>
        <begin position="23"/>
        <end position="206"/>
    </location>
</feature>
<gene>
    <name evidence="3" type="ORF">QR680_000164</name>
</gene>
<evidence type="ECO:0000313" key="3">
    <source>
        <dbReference type="EMBL" id="KAK0393350.1"/>
    </source>
</evidence>
<accession>A0AA39LDP3</accession>
<keyword evidence="1" id="KW-0812">Transmembrane</keyword>
<dbReference type="AlphaFoldDB" id="A0AA39LDP3"/>
<sequence>MCGKLIALFALLALLAVSISSTVNVIESQSEAALYNPIETDKYKQQPIGALPDQEVHIAKRKLCNAHNLSWEKHFVLEFFERTRTSKMFGKAFILFALFAVNIVRISANPLQKRCLFDFCEEEEQNKPVVKRCDIDFCEEEEHIKEVIKPIAKRCHFEFCEEEEQIKEEIKPIAKHCRFDFCEDVEQIKEEMKPVAKRCPMDFCEE</sequence>
<proteinExistence type="predicted"/>
<comment type="caution">
    <text evidence="3">The sequence shown here is derived from an EMBL/GenBank/DDBJ whole genome shotgun (WGS) entry which is preliminary data.</text>
</comment>
<evidence type="ECO:0000256" key="1">
    <source>
        <dbReference type="SAM" id="Phobius"/>
    </source>
</evidence>
<feature type="signal peptide" evidence="2">
    <location>
        <begin position="1"/>
        <end position="22"/>
    </location>
</feature>
<organism evidence="3 4">
    <name type="scientific">Steinernema hermaphroditum</name>
    <dbReference type="NCBI Taxonomy" id="289476"/>
    <lineage>
        <taxon>Eukaryota</taxon>
        <taxon>Metazoa</taxon>
        <taxon>Ecdysozoa</taxon>
        <taxon>Nematoda</taxon>
        <taxon>Chromadorea</taxon>
        <taxon>Rhabditida</taxon>
        <taxon>Tylenchina</taxon>
        <taxon>Panagrolaimomorpha</taxon>
        <taxon>Strongyloidoidea</taxon>
        <taxon>Steinernematidae</taxon>
        <taxon>Steinernema</taxon>
    </lineage>
</organism>
<dbReference type="Proteomes" id="UP001175271">
    <property type="component" value="Unassembled WGS sequence"/>
</dbReference>
<reference evidence="3" key="1">
    <citation type="submission" date="2023-06" db="EMBL/GenBank/DDBJ databases">
        <title>Genomic analysis of the entomopathogenic nematode Steinernema hermaphroditum.</title>
        <authorList>
            <person name="Schwarz E.M."/>
            <person name="Heppert J.K."/>
            <person name="Baniya A."/>
            <person name="Schwartz H.T."/>
            <person name="Tan C.-H."/>
            <person name="Antoshechkin I."/>
            <person name="Sternberg P.W."/>
            <person name="Goodrich-Blair H."/>
            <person name="Dillman A.R."/>
        </authorList>
    </citation>
    <scope>NUCLEOTIDE SEQUENCE</scope>
    <source>
        <strain evidence="3">PS9179</strain>
        <tissue evidence="3">Whole animal</tissue>
    </source>
</reference>